<proteinExistence type="predicted"/>
<evidence type="ECO:0000256" key="1">
    <source>
        <dbReference type="ARBA" id="ARBA00022737"/>
    </source>
</evidence>
<dbReference type="EMBL" id="GL890926">
    <property type="protein sequence ID" value="EGJ32321.1"/>
    <property type="molecule type" value="Genomic_DNA"/>
</dbReference>
<accession>F4XSY1</accession>
<keyword evidence="1" id="KW-0677">Repeat</keyword>
<dbReference type="InterPro" id="IPR019734">
    <property type="entry name" value="TPR_rpt"/>
</dbReference>
<evidence type="ECO:0000256" key="3">
    <source>
        <dbReference type="PROSITE-ProRule" id="PRU00339"/>
    </source>
</evidence>
<evidence type="ECO:0000313" key="4">
    <source>
        <dbReference type="EMBL" id="EGJ32321.1"/>
    </source>
</evidence>
<dbReference type="Gene3D" id="1.25.40.10">
    <property type="entry name" value="Tetratricopeptide repeat domain"/>
    <property type="match status" value="2"/>
</dbReference>
<organism evidence="4 5">
    <name type="scientific">Moorena producens 3L</name>
    <dbReference type="NCBI Taxonomy" id="489825"/>
    <lineage>
        <taxon>Bacteria</taxon>
        <taxon>Bacillati</taxon>
        <taxon>Cyanobacteriota</taxon>
        <taxon>Cyanophyceae</taxon>
        <taxon>Coleofasciculales</taxon>
        <taxon>Coleofasciculaceae</taxon>
        <taxon>Moorena</taxon>
    </lineage>
</organism>
<name>F4XSY1_9CYAN</name>
<evidence type="ECO:0000256" key="2">
    <source>
        <dbReference type="ARBA" id="ARBA00022803"/>
    </source>
</evidence>
<dbReference type="InterPro" id="IPR011990">
    <property type="entry name" value="TPR-like_helical_dom_sf"/>
</dbReference>
<reference evidence="4 5" key="1">
    <citation type="journal article" date="2011" name="Proc. Natl. Acad. Sci. U.S.A.">
        <title>Genomic insights into the physiology and ecology of the marine filamentous cyanobacterium Lyngbya majuscula.</title>
        <authorList>
            <person name="Jones A.C."/>
            <person name="Monroe E.A."/>
            <person name="Podell S."/>
            <person name="Hess W.R."/>
            <person name="Klages S."/>
            <person name="Esquenazi E."/>
            <person name="Niessen S."/>
            <person name="Hoover H."/>
            <person name="Rothmann M."/>
            <person name="Lasken R.S."/>
            <person name="Yates J.R.III."/>
            <person name="Reinhardt R."/>
            <person name="Kube M."/>
            <person name="Burkart M.D."/>
            <person name="Allen E.E."/>
            <person name="Dorrestein P.C."/>
            <person name="Gerwick W.H."/>
            <person name="Gerwick L."/>
        </authorList>
    </citation>
    <scope>NUCLEOTIDE SEQUENCE [LARGE SCALE GENOMIC DNA]</scope>
    <source>
        <strain evidence="4 5">3L</strain>
    </source>
</reference>
<feature type="repeat" description="TPR" evidence="3">
    <location>
        <begin position="39"/>
        <end position="72"/>
    </location>
</feature>
<dbReference type="PANTHER" id="PTHR44858:SF1">
    <property type="entry name" value="UDP-N-ACETYLGLUCOSAMINE--PEPTIDE N-ACETYLGLUCOSAMINYLTRANSFERASE SPINDLY-RELATED"/>
    <property type="match status" value="1"/>
</dbReference>
<dbReference type="PROSITE" id="PS50005">
    <property type="entry name" value="TPR"/>
    <property type="match status" value="1"/>
</dbReference>
<protein>
    <submittedName>
        <fullName evidence="4">Uncharacterized protein</fullName>
    </submittedName>
</protein>
<evidence type="ECO:0000313" key="5">
    <source>
        <dbReference type="Proteomes" id="UP000003959"/>
    </source>
</evidence>
<sequence>MDYNDQMNAQRGETFRLSGAYEQAIKIFKELQSKYPDNAWVNAHLGTTYYQLMNYDQAEKYLNTAIEKNDKYLWAHAQLGETYRLRAIVENRKKEYVDSAIKHFQTALDNQEPTNSNYAWALAHLGATYRLKMFKISQKVKEELNKELEKGHVEFLKKIIIDEDSKNNALACLNRAIELIPTYTWAWGMRATVYRLVQEYEDSHWDLSVEIVIAPESQVLQFSPSPVPFLESRRLDLYEHALLCFYLTKIKDEDKKERYYGRAIAYAQKALMVQPGDLIAYLILTVIEAQQNKEKLEDINDDIIEKFNTFIKNAKLPFSEVCQTVLRYQISANKFTTNQIKAIIEYDNAYEHPLTKLVLNDVINNPHIDSIDSAEECEEAQLWLWKNFALTETCSNVLFLLSDLSVLLEEDSIIGTANLYRDIGFRINSYYTIERVFQTPVLSDIERSQIIKKAITKYFSMFLNPDKD</sequence>
<dbReference type="Pfam" id="PF14559">
    <property type="entry name" value="TPR_19"/>
    <property type="match status" value="1"/>
</dbReference>
<dbReference type="HOGENOM" id="CLU_583706_0_0_3"/>
<dbReference type="SUPFAM" id="SSF48452">
    <property type="entry name" value="TPR-like"/>
    <property type="match status" value="2"/>
</dbReference>
<dbReference type="Proteomes" id="UP000003959">
    <property type="component" value="Unassembled WGS sequence"/>
</dbReference>
<keyword evidence="5" id="KW-1185">Reference proteome</keyword>
<dbReference type="AlphaFoldDB" id="F4XSY1"/>
<gene>
    <name evidence="4" type="ORF">LYNGBM3L_26280</name>
</gene>
<dbReference type="InterPro" id="IPR050498">
    <property type="entry name" value="Ycf3"/>
</dbReference>
<dbReference type="PANTHER" id="PTHR44858">
    <property type="entry name" value="TETRATRICOPEPTIDE REPEAT PROTEIN 6"/>
    <property type="match status" value="1"/>
</dbReference>
<dbReference type="RefSeq" id="WP_008185121.1">
    <property type="nucleotide sequence ID" value="NZ_GL890926.1"/>
</dbReference>
<dbReference type="SMART" id="SM00028">
    <property type="entry name" value="TPR"/>
    <property type="match status" value="3"/>
</dbReference>
<dbReference type="eggNOG" id="COG0457">
    <property type="taxonomic scope" value="Bacteria"/>
</dbReference>
<dbReference type="OrthoDB" id="465401at2"/>
<keyword evidence="2 3" id="KW-0802">TPR repeat</keyword>